<dbReference type="Gene3D" id="2.180.10.10">
    <property type="entry name" value="RHS repeat-associated core"/>
    <property type="match status" value="1"/>
</dbReference>
<dbReference type="InterPro" id="IPR050708">
    <property type="entry name" value="T6SS_VgrG/RHS"/>
</dbReference>
<dbReference type="PATRIC" id="fig|742817.3.peg.1433"/>
<organism evidence="1 2">
    <name type="scientific">Odoribacter laneus YIT 12061</name>
    <dbReference type="NCBI Taxonomy" id="742817"/>
    <lineage>
        <taxon>Bacteria</taxon>
        <taxon>Pseudomonadati</taxon>
        <taxon>Bacteroidota</taxon>
        <taxon>Bacteroidia</taxon>
        <taxon>Bacteroidales</taxon>
        <taxon>Odoribacteraceae</taxon>
        <taxon>Odoribacter</taxon>
    </lineage>
</organism>
<dbReference type="InterPro" id="IPR022385">
    <property type="entry name" value="Rhs_assc_core"/>
</dbReference>
<evidence type="ECO:0000313" key="2">
    <source>
        <dbReference type="Proteomes" id="UP000004892"/>
    </source>
</evidence>
<keyword evidence="2" id="KW-1185">Reference proteome</keyword>
<gene>
    <name evidence="1" type="ORF">HMPREF9449_01352</name>
</gene>
<evidence type="ECO:0000313" key="1">
    <source>
        <dbReference type="EMBL" id="EHP48073.1"/>
    </source>
</evidence>
<proteinExistence type="predicted"/>
<dbReference type="eggNOG" id="COG3209">
    <property type="taxonomic scope" value="Bacteria"/>
</dbReference>
<name>H1DGG6_9BACT</name>
<dbReference type="STRING" id="742817.HMPREF9449_01352"/>
<accession>H1DGG6</accession>
<dbReference type="AlphaFoldDB" id="H1DGG6"/>
<dbReference type="GeneID" id="98070653"/>
<dbReference type="PANTHER" id="PTHR32305">
    <property type="match status" value="1"/>
</dbReference>
<dbReference type="PANTHER" id="PTHR32305:SF15">
    <property type="entry name" value="PROTEIN RHSA-RELATED"/>
    <property type="match status" value="1"/>
</dbReference>
<dbReference type="RefSeq" id="WP_009136500.1">
    <property type="nucleotide sequence ID" value="NZ_JH594596.1"/>
</dbReference>
<dbReference type="HOGENOM" id="CLU_737389_0_0_10"/>
<dbReference type="Proteomes" id="UP000004892">
    <property type="component" value="Unassembled WGS sequence"/>
</dbReference>
<comment type="caution">
    <text evidence="1">The sequence shown here is derived from an EMBL/GenBank/DDBJ whole genome shotgun (WGS) entry which is preliminary data.</text>
</comment>
<reference evidence="1 2" key="1">
    <citation type="submission" date="2012-01" db="EMBL/GenBank/DDBJ databases">
        <title>The Genome Sequence of Odoribacter laneus YIT 12061.</title>
        <authorList>
            <consortium name="The Broad Institute Genome Sequencing Platform"/>
            <person name="Earl A."/>
            <person name="Ward D."/>
            <person name="Feldgarden M."/>
            <person name="Gevers D."/>
            <person name="Morotomi M."/>
            <person name="Young S.K."/>
            <person name="Zeng Q."/>
            <person name="Gargeya S."/>
            <person name="Fitzgerald M."/>
            <person name="Haas B."/>
            <person name="Abouelleil A."/>
            <person name="Alvarado L."/>
            <person name="Arachchi H.M."/>
            <person name="Berlin A."/>
            <person name="Chapman S.B."/>
            <person name="Gearin G."/>
            <person name="Goldberg J."/>
            <person name="Griggs A."/>
            <person name="Gujja S."/>
            <person name="Hansen M."/>
            <person name="Heiman D."/>
            <person name="Howarth C."/>
            <person name="Larimer J."/>
            <person name="Lui A."/>
            <person name="MacDonald P.J.P."/>
            <person name="McCowen C."/>
            <person name="Montmayeur A."/>
            <person name="Murphy C."/>
            <person name="Neiman D."/>
            <person name="Pearson M."/>
            <person name="Priest M."/>
            <person name="Roberts A."/>
            <person name="Saif S."/>
            <person name="Shea T."/>
            <person name="Sisk P."/>
            <person name="Stolte C."/>
            <person name="Sykes S."/>
            <person name="Wortman J."/>
            <person name="Nusbaum C."/>
            <person name="Birren B."/>
        </authorList>
    </citation>
    <scope>NUCLEOTIDE SEQUENCE [LARGE SCALE GENOMIC DNA]</scope>
    <source>
        <strain evidence="1 2">YIT 12061</strain>
    </source>
</reference>
<sequence length="375" mass="43141">MGREKLGVADPFGRGYDYRGSFQYLCDGSSLTLEGVLFGEGRISAGNNGYRAYYYLKDHLGSIRAVIDSAGNVCERNDYYPFGLEHQRGDYPQLVENRLKYNGKEKQYVGDLNFLDYGARLYDKDLARWFVLDAMQENYPSWSPYTYCLNNPLKFVDPTGQYTSPYYDKDGNYLGVDHEGFTGEIRITTAKDFETMKSGKFAKPVGSGIGKNTLSARAYSRIYTHILAMKNYDISRLEGGAIAVKNGDDEYNSPTLGTGYAKTLFTKNKNLKGPDPFRISVNQGDNGVQRDFTLVEQVENILGVHEYTGHGVRKYGKYNKTHYMAYDLQVDHPSWQKCTPVFRGDIMWRYFDTVTKENPDYYYKEYDKFSKYWYK</sequence>
<dbReference type="EMBL" id="ADMC01000020">
    <property type="protein sequence ID" value="EHP48073.1"/>
    <property type="molecule type" value="Genomic_DNA"/>
</dbReference>
<protein>
    <submittedName>
        <fullName evidence="1">RHS repeat-associated core domain-containing protein</fullName>
    </submittedName>
</protein>
<dbReference type="NCBIfam" id="TIGR03696">
    <property type="entry name" value="Rhs_assc_core"/>
    <property type="match status" value="1"/>
</dbReference>